<proteinExistence type="predicted"/>
<reference evidence="1" key="1">
    <citation type="journal article" date="2023" name="G3 (Bethesda)">
        <title>A reference genome for the long-term kleptoplast-retaining sea slug Elysia crispata morphotype clarki.</title>
        <authorList>
            <person name="Eastman K.E."/>
            <person name="Pendleton A.L."/>
            <person name="Shaikh M.A."/>
            <person name="Suttiyut T."/>
            <person name="Ogas R."/>
            <person name="Tomko P."/>
            <person name="Gavelis G."/>
            <person name="Widhalm J.R."/>
            <person name="Wisecaver J.H."/>
        </authorList>
    </citation>
    <scope>NUCLEOTIDE SEQUENCE</scope>
    <source>
        <strain evidence="1">ECLA1</strain>
    </source>
</reference>
<dbReference type="AlphaFoldDB" id="A0AAE1ATC5"/>
<accession>A0AAE1ATC5</accession>
<evidence type="ECO:0000313" key="2">
    <source>
        <dbReference type="Proteomes" id="UP001283361"/>
    </source>
</evidence>
<sequence length="129" mass="14686">MYDAGLVSVILLLSYIAVTKSISKFTAQRFDKGRPKTPFVPWPGVATMLLRERHWPRHTGHEIYSNMTQPLTDRVATNYQNIYLESKDLSRTGRWSPESRYVQNSGGASSTMLVSTYTDKQPIMEQTLA</sequence>
<comment type="caution">
    <text evidence="1">The sequence shown here is derived from an EMBL/GenBank/DDBJ whole genome shotgun (WGS) entry which is preliminary data.</text>
</comment>
<dbReference type="Proteomes" id="UP001283361">
    <property type="component" value="Unassembled WGS sequence"/>
</dbReference>
<keyword evidence="2" id="KW-1185">Reference proteome</keyword>
<dbReference type="EMBL" id="JAWDGP010001203">
    <property type="protein sequence ID" value="KAK3793629.1"/>
    <property type="molecule type" value="Genomic_DNA"/>
</dbReference>
<gene>
    <name evidence="1" type="ORF">RRG08_019232</name>
</gene>
<protein>
    <submittedName>
        <fullName evidence="1">Uncharacterized protein</fullName>
    </submittedName>
</protein>
<organism evidence="1 2">
    <name type="scientific">Elysia crispata</name>
    <name type="common">lettuce slug</name>
    <dbReference type="NCBI Taxonomy" id="231223"/>
    <lineage>
        <taxon>Eukaryota</taxon>
        <taxon>Metazoa</taxon>
        <taxon>Spiralia</taxon>
        <taxon>Lophotrochozoa</taxon>
        <taxon>Mollusca</taxon>
        <taxon>Gastropoda</taxon>
        <taxon>Heterobranchia</taxon>
        <taxon>Euthyneura</taxon>
        <taxon>Panpulmonata</taxon>
        <taxon>Sacoglossa</taxon>
        <taxon>Placobranchoidea</taxon>
        <taxon>Plakobranchidae</taxon>
        <taxon>Elysia</taxon>
    </lineage>
</organism>
<name>A0AAE1ATC5_9GAST</name>
<evidence type="ECO:0000313" key="1">
    <source>
        <dbReference type="EMBL" id="KAK3793629.1"/>
    </source>
</evidence>